<evidence type="ECO:0000313" key="3">
    <source>
        <dbReference type="EMBL" id="THG37996.1"/>
    </source>
</evidence>
<protein>
    <submittedName>
        <fullName evidence="3">DUF11 domain-containing protein</fullName>
    </submittedName>
</protein>
<evidence type="ECO:0000256" key="2">
    <source>
        <dbReference type="SAM" id="Phobius"/>
    </source>
</evidence>
<dbReference type="Proteomes" id="UP000308978">
    <property type="component" value="Unassembled WGS sequence"/>
</dbReference>
<gene>
    <name evidence="3" type="ORF">E5986_03825</name>
</gene>
<proteinExistence type="predicted"/>
<organism evidence="3 4">
    <name type="scientific">Adlercreutzia caecimuris</name>
    <dbReference type="NCBI Taxonomy" id="671266"/>
    <lineage>
        <taxon>Bacteria</taxon>
        <taxon>Bacillati</taxon>
        <taxon>Actinomycetota</taxon>
        <taxon>Coriobacteriia</taxon>
        <taxon>Eggerthellales</taxon>
        <taxon>Eggerthellaceae</taxon>
        <taxon>Adlercreutzia</taxon>
    </lineage>
</organism>
<feature type="region of interest" description="Disordered" evidence="1">
    <location>
        <begin position="1083"/>
        <end position="1150"/>
    </location>
</feature>
<feature type="compositionally biased region" description="Low complexity" evidence="1">
    <location>
        <begin position="828"/>
        <end position="840"/>
    </location>
</feature>
<feature type="compositionally biased region" description="Pro residues" evidence="1">
    <location>
        <begin position="1112"/>
        <end position="1122"/>
    </location>
</feature>
<feature type="compositionally biased region" description="Low complexity" evidence="1">
    <location>
        <begin position="19"/>
        <end position="35"/>
    </location>
</feature>
<accession>A0A4S4G6V0</accession>
<feature type="transmembrane region" description="Helical" evidence="2">
    <location>
        <begin position="1498"/>
        <end position="1519"/>
    </location>
</feature>
<feature type="compositionally biased region" description="Pro residues" evidence="1">
    <location>
        <begin position="1270"/>
        <end position="1281"/>
    </location>
</feature>
<comment type="caution">
    <text evidence="3">The sequence shown here is derived from an EMBL/GenBank/DDBJ whole genome shotgun (WGS) entry which is preliminary data.</text>
</comment>
<evidence type="ECO:0000256" key="1">
    <source>
        <dbReference type="SAM" id="MobiDB-lite"/>
    </source>
</evidence>
<feature type="region of interest" description="Disordered" evidence="1">
    <location>
        <begin position="1"/>
        <end position="45"/>
    </location>
</feature>
<dbReference type="InterPro" id="IPR047589">
    <property type="entry name" value="DUF11_rpt"/>
</dbReference>
<keyword evidence="2" id="KW-0812">Transmembrane</keyword>
<dbReference type="NCBIfam" id="TIGR01451">
    <property type="entry name" value="B_ant_repeat"/>
    <property type="match status" value="1"/>
</dbReference>
<name>A0A4S4G6V0_9ACTN</name>
<keyword evidence="2" id="KW-0472">Membrane</keyword>
<feature type="region of interest" description="Disordered" evidence="1">
    <location>
        <begin position="1257"/>
        <end position="1303"/>
    </location>
</feature>
<dbReference type="Gene3D" id="2.60.40.740">
    <property type="match status" value="1"/>
</dbReference>
<evidence type="ECO:0000313" key="4">
    <source>
        <dbReference type="Proteomes" id="UP000308978"/>
    </source>
</evidence>
<keyword evidence="2" id="KW-1133">Transmembrane helix</keyword>
<sequence length="1527" mass="155400">MGRAFRCAKPAPTAASPRTAQPASADASAATDAAPVSDGAKPAPGPGSFKLGGFTIWGVDGDAVTASDFAYDEAAKTLTVNTDKHFALQTSDQTIADTDGSPAGAIAGTHVKPVDVGIVIPAGRNARITLAGIGVRTPSTPDNRSALDIAPGAACRLVLADGTRNSLVGTASNGAGIHNPPGASLVIDDSVANRDTAGNPIVPEDGCVPRDVTLANGTKIHKGDPLTVMDSDNPGSLYAMCTLGIAAGIGGLGDISMTANGSAEACGSFTMEGGIVTARSSQNWNDGGWYCSAGLGGGAWGGNGTALSDWITINGGRLTAIGSQHGAGVGSGNQGASGNIRINGGYVISKGGDHGSGFGAACIPADSSAFKIVLTGGTLIPSTAHPPIAGCGDIGAPNADITITGGSIGNGRKPGDFSFAGSAHNAQGEPIKMVQVDLTSDVGENTFALSEWELKVDGVPYDYGAPAEFDKGHLYLWLPERVVKDSEVTVEFTYLDTDKLDDNGNPTPVTPLPLFRPADSSLPPGVTNDGKLRRYVDFELDPDYLAGLSKYYDGEPFPVFPLPLRAPDGRDLTQADKITFKYQRLDPSGNPVGAETDNGADVGTMTFTAISTQYSDDTEGNFSESYWGHRATGRCEIWPIGSQVAIKSATWENGQASVQENPSDRKLSLTCTVKRADTDPSGAPTKATCAAPAGYIQLFVDGKKVGDPIEILFADKTLPDGTVLPANATASGDTTTFTYTASPAEVDHLVPVATPNGRHVISVQYLPPNDDDAAPANYLASANPIDDPSHAPEVEVAISPIDPNPAVTPEPDPDCTDPDAPEPEVSTGPGQPADPGADPAKPGDKVFRGEIVTTWGEPDDADPHPGRVLLKVDTPSSGPVSVTDASGNVFEADFLRGEDGEPVRDEDGSYTLVLDPTAVGKGELTFKQGPNGAYTGSTWVYGVTVRPQPKIAPAPALSKVAENLTHPGGPTQPGDRIRYTVTASNGAAGSLWTGVVISDPLPACLTLDERSVRLSNPRDGIADTALVRADAAAAGDVGRFSLSAPGADGRQVLAAPAGDVAGGASATLTFECTVRDDAAAPGAGAADLGNVASATGKRPDPDGPDGPDVGPVAPPDTGPAAPPGGGTVAPADPRPEASKAVENLSDPDAGVTHLGDRLRYTVDLRNAGAPSSCLMGAVASDPLPAGIEPVPGSIRLAVDGGEPVEVPDAAYDAASRTVAVACGDLWGGHKAVLTFDAVVGEEALGQDVANVAHLHGKVPSESPDARPEAPEPGEPAEPPAGEPEASSPPAEPAPVIPDDPAEGDVSIEKEAENLSRDDGATRVGDVVRYRITLRNGGPATGWMDAVIRDDVPVGIEPVSETIRLALPDGSAAAVDDRAYDPATRILAVACGQLYGGQEVVLSFDALVTADAVGADIGNVAVGYGTLPSDWDPDGYHPAPGEPFSPDGGWSAWEQGRQKVATGAAYPPGVGASGGVLDGDEGGKRNTTIRHKLAQTGDALAAAALLPLAAALAAGAGLLASRRTRRAR</sequence>
<dbReference type="RefSeq" id="WP_136433492.1">
    <property type="nucleotide sequence ID" value="NZ_SSTJ01000003.1"/>
</dbReference>
<feature type="compositionally biased region" description="Acidic residues" evidence="1">
    <location>
        <begin position="811"/>
        <end position="822"/>
    </location>
</feature>
<dbReference type="EMBL" id="SSTJ01000003">
    <property type="protein sequence ID" value="THG37996.1"/>
    <property type="molecule type" value="Genomic_DNA"/>
</dbReference>
<reference evidence="3 4" key="1">
    <citation type="submission" date="2019-04" db="EMBL/GenBank/DDBJ databases">
        <title>Microbes associate with the intestines of laboratory mice.</title>
        <authorList>
            <person name="Navarre W."/>
            <person name="Wong E."/>
            <person name="Huang K.C."/>
            <person name="Tropini C."/>
            <person name="Ng K."/>
            <person name="Yu B."/>
        </authorList>
    </citation>
    <scope>NUCLEOTIDE SEQUENCE [LARGE SCALE GENOMIC DNA]</scope>
    <source>
        <strain evidence="3 4">NM80_B27</strain>
    </source>
</reference>
<feature type="region of interest" description="Disordered" evidence="1">
    <location>
        <begin position="764"/>
        <end position="845"/>
    </location>
</feature>